<sequence length="292" mass="31386">MINKKFFRNLKNAFYWDVLFHMKKIHIILLLLILLMSACSPGENNSSSTKLVPTSQLLENVVSGSSASKLSLSISSPTPGPRNYKYLFVATNETGHDANWGGIAGADAFCNSHVPSNITGGDGGIIADGIVSDLKPFKAMVVDGVYRSAAGGEFGKIDWVFRPNTEYRRAADNAIVFTSNSDGLIDFFNNAKLQNSFAVPNIPTGIWTGLDSKDWTVWTVGTPVNCQGWTTSMLPLYGVFGNANSLDGHSLMNQVAGTSIGGTLQCGTKISPLQNLKLGILCVEQNSANPEE</sequence>
<dbReference type="Proteomes" id="UP000231990">
    <property type="component" value="Unassembled WGS sequence"/>
</dbReference>
<dbReference type="SUPFAM" id="SSF56436">
    <property type="entry name" value="C-type lectin-like"/>
    <property type="match status" value="1"/>
</dbReference>
<dbReference type="OrthoDB" id="345734at2"/>
<dbReference type="Gene3D" id="3.10.100.10">
    <property type="entry name" value="Mannose-Binding Protein A, subunit A"/>
    <property type="match status" value="1"/>
</dbReference>
<name>A0A2M9ZIX2_9LEPT</name>
<accession>A0A2M9ZIX2</accession>
<reference evidence="4 5" key="1">
    <citation type="submission" date="2017-07" db="EMBL/GenBank/DDBJ databases">
        <title>Leptospira spp. isolated from tropical soils.</title>
        <authorList>
            <person name="Thibeaux R."/>
            <person name="Iraola G."/>
            <person name="Ferres I."/>
            <person name="Bierque E."/>
            <person name="Girault D."/>
            <person name="Soupe-Gilbert M.-E."/>
            <person name="Picardeau M."/>
            <person name="Goarant C."/>
        </authorList>
    </citation>
    <scope>NUCLEOTIDE SEQUENCE [LARGE SCALE GENOMIC DNA]</scope>
    <source>
        <strain evidence="3 5">FH1-B-B1</strain>
        <strain evidence="2 4">FH1-B-C1</strain>
    </source>
</reference>
<dbReference type="InterPro" id="IPR016187">
    <property type="entry name" value="CTDL_fold"/>
</dbReference>
<dbReference type="EMBL" id="NPDY01000022">
    <property type="protein sequence ID" value="PJZ68448.1"/>
    <property type="molecule type" value="Genomic_DNA"/>
</dbReference>
<evidence type="ECO:0000313" key="3">
    <source>
        <dbReference type="EMBL" id="PJZ71924.1"/>
    </source>
</evidence>
<gene>
    <name evidence="2" type="ORF">CH360_16030</name>
    <name evidence="3" type="ORF">CH373_16970</name>
</gene>
<dbReference type="InterPro" id="IPR011448">
    <property type="entry name" value="DUF1554"/>
</dbReference>
<dbReference type="EMBL" id="NPDZ01000016">
    <property type="protein sequence ID" value="PJZ71924.1"/>
    <property type="molecule type" value="Genomic_DNA"/>
</dbReference>
<dbReference type="Pfam" id="PF07588">
    <property type="entry name" value="DUF1554"/>
    <property type="match status" value="1"/>
</dbReference>
<feature type="domain" description="DUF1554" evidence="1">
    <location>
        <begin position="94"/>
        <end position="245"/>
    </location>
</feature>
<evidence type="ECO:0000313" key="4">
    <source>
        <dbReference type="Proteomes" id="UP000231962"/>
    </source>
</evidence>
<comment type="caution">
    <text evidence="3">The sequence shown here is derived from an EMBL/GenBank/DDBJ whole genome shotgun (WGS) entry which is preliminary data.</text>
</comment>
<evidence type="ECO:0000259" key="1">
    <source>
        <dbReference type="Pfam" id="PF07588"/>
    </source>
</evidence>
<dbReference type="Proteomes" id="UP000231962">
    <property type="component" value="Unassembled WGS sequence"/>
</dbReference>
<organism evidence="3 5">
    <name type="scientific">Leptospira perolatii</name>
    <dbReference type="NCBI Taxonomy" id="2023191"/>
    <lineage>
        <taxon>Bacteria</taxon>
        <taxon>Pseudomonadati</taxon>
        <taxon>Spirochaetota</taxon>
        <taxon>Spirochaetia</taxon>
        <taxon>Leptospirales</taxon>
        <taxon>Leptospiraceae</taxon>
        <taxon>Leptospira</taxon>
    </lineage>
</organism>
<dbReference type="InterPro" id="IPR016186">
    <property type="entry name" value="C-type_lectin-like/link_sf"/>
</dbReference>
<evidence type="ECO:0000313" key="5">
    <source>
        <dbReference type="Proteomes" id="UP000231990"/>
    </source>
</evidence>
<keyword evidence="4" id="KW-1185">Reference proteome</keyword>
<protein>
    <recommendedName>
        <fullName evidence="1">DUF1554 domain-containing protein</fullName>
    </recommendedName>
</protein>
<evidence type="ECO:0000313" key="2">
    <source>
        <dbReference type="EMBL" id="PJZ68448.1"/>
    </source>
</evidence>
<proteinExistence type="predicted"/>
<dbReference type="AlphaFoldDB" id="A0A2M9ZIX2"/>